<dbReference type="PRINTS" id="PR00080">
    <property type="entry name" value="SDRFAMILY"/>
</dbReference>
<evidence type="ECO:0000313" key="4">
    <source>
        <dbReference type="EMBL" id="AUX42123.1"/>
    </source>
</evidence>
<dbReference type="GO" id="GO:0016491">
    <property type="term" value="F:oxidoreductase activity"/>
    <property type="evidence" value="ECO:0007669"/>
    <property type="project" value="UniProtKB-KW"/>
</dbReference>
<dbReference type="EMBL" id="CP012673">
    <property type="protein sequence ID" value="AUX42123.1"/>
    <property type="molecule type" value="Genomic_DNA"/>
</dbReference>
<evidence type="ECO:0000259" key="3">
    <source>
        <dbReference type="SMART" id="SM00822"/>
    </source>
</evidence>
<comment type="similarity">
    <text evidence="1">Belongs to the short-chain dehydrogenases/reductases (SDR) family.</text>
</comment>
<keyword evidence="2" id="KW-0560">Oxidoreductase</keyword>
<sequence>MSGKLSGKVAIVTGGSRGIGAAIAKRLAGDGAAVALSYVNREEPAMGVVAEIRSAGGRATAVRADVAEPAQITALFERAVAEHGRLDILVNNAGVYSTRTLGEIDEAHFEMIFNVNVRSVVLATQEAARRFGDEGGRIINLSSIVARSPRPSGSVYSASKAAIEALTRCHAAELGRRGITVNAVAPGLVNTEMIAPIVDSAPVQARLKASALGRLGQPEEIADTVAFLASNDSRWLTGQVVEVSGGAL</sequence>
<name>A0A2L0ES46_SORCE</name>
<dbReference type="NCBIfam" id="NF005559">
    <property type="entry name" value="PRK07231.1"/>
    <property type="match status" value="1"/>
</dbReference>
<organism evidence="4 5">
    <name type="scientific">Sorangium cellulosum</name>
    <name type="common">Polyangium cellulosum</name>
    <dbReference type="NCBI Taxonomy" id="56"/>
    <lineage>
        <taxon>Bacteria</taxon>
        <taxon>Pseudomonadati</taxon>
        <taxon>Myxococcota</taxon>
        <taxon>Polyangia</taxon>
        <taxon>Polyangiales</taxon>
        <taxon>Polyangiaceae</taxon>
        <taxon>Sorangium</taxon>
    </lineage>
</organism>
<dbReference type="PRINTS" id="PR00081">
    <property type="entry name" value="GDHRDH"/>
</dbReference>
<dbReference type="RefSeq" id="WP_104980982.1">
    <property type="nucleotide sequence ID" value="NZ_CP012673.1"/>
</dbReference>
<evidence type="ECO:0000313" key="5">
    <source>
        <dbReference type="Proteomes" id="UP000238348"/>
    </source>
</evidence>
<dbReference type="PANTHER" id="PTHR43639:SF1">
    <property type="entry name" value="SHORT-CHAIN DEHYDROGENASE_REDUCTASE FAMILY PROTEIN"/>
    <property type="match status" value="1"/>
</dbReference>
<reference evidence="4 5" key="1">
    <citation type="submission" date="2015-09" db="EMBL/GenBank/DDBJ databases">
        <title>Sorangium comparison.</title>
        <authorList>
            <person name="Zaburannyi N."/>
            <person name="Bunk B."/>
            <person name="Overmann J."/>
            <person name="Mueller R."/>
        </authorList>
    </citation>
    <scope>NUCLEOTIDE SEQUENCE [LARGE SCALE GENOMIC DNA]</scope>
    <source>
        <strain evidence="4 5">So ce26</strain>
    </source>
</reference>
<dbReference type="SMART" id="SM00822">
    <property type="entry name" value="PKS_KR"/>
    <property type="match status" value="1"/>
</dbReference>
<dbReference type="InterPro" id="IPR057326">
    <property type="entry name" value="KR_dom"/>
</dbReference>
<dbReference type="FunFam" id="3.40.50.720:FF:000084">
    <property type="entry name" value="Short-chain dehydrogenase reductase"/>
    <property type="match status" value="1"/>
</dbReference>
<proteinExistence type="inferred from homology"/>
<dbReference type="PANTHER" id="PTHR43639">
    <property type="entry name" value="OXIDOREDUCTASE, SHORT-CHAIN DEHYDROGENASE/REDUCTASE FAMILY (AFU_ORTHOLOGUE AFUA_5G02870)"/>
    <property type="match status" value="1"/>
</dbReference>
<dbReference type="PROSITE" id="PS00061">
    <property type="entry name" value="ADH_SHORT"/>
    <property type="match status" value="1"/>
</dbReference>
<evidence type="ECO:0000256" key="1">
    <source>
        <dbReference type="ARBA" id="ARBA00006484"/>
    </source>
</evidence>
<dbReference type="InterPro" id="IPR002347">
    <property type="entry name" value="SDR_fam"/>
</dbReference>
<evidence type="ECO:0000256" key="2">
    <source>
        <dbReference type="ARBA" id="ARBA00023002"/>
    </source>
</evidence>
<feature type="domain" description="Ketoreductase" evidence="3">
    <location>
        <begin position="8"/>
        <end position="187"/>
    </location>
</feature>
<dbReference type="AlphaFoldDB" id="A0A2L0ES46"/>
<dbReference type="Pfam" id="PF13561">
    <property type="entry name" value="adh_short_C2"/>
    <property type="match status" value="1"/>
</dbReference>
<protein>
    <submittedName>
        <fullName evidence="4">3-ketoacyl-ACP reductase</fullName>
    </submittedName>
</protein>
<accession>A0A2L0ES46</accession>
<dbReference type="InterPro" id="IPR020904">
    <property type="entry name" value="Sc_DH/Rdtase_CS"/>
</dbReference>
<dbReference type="SUPFAM" id="SSF51735">
    <property type="entry name" value="NAD(P)-binding Rossmann-fold domains"/>
    <property type="match status" value="1"/>
</dbReference>
<dbReference type="Proteomes" id="UP000238348">
    <property type="component" value="Chromosome"/>
</dbReference>
<gene>
    <name evidence="4" type="primary">fabG</name>
    <name evidence="4" type="ORF">SOCE26_035500</name>
</gene>
<dbReference type="InterPro" id="IPR036291">
    <property type="entry name" value="NAD(P)-bd_dom_sf"/>
</dbReference>
<dbReference type="Gene3D" id="3.40.50.720">
    <property type="entry name" value="NAD(P)-binding Rossmann-like Domain"/>
    <property type="match status" value="1"/>
</dbReference>
<dbReference type="OrthoDB" id="9804774at2"/>